<name>Q9V1A2_PYRAB</name>
<dbReference type="Gene3D" id="2.60.40.2970">
    <property type="match status" value="1"/>
</dbReference>
<dbReference type="PROSITE" id="PS51257">
    <property type="entry name" value="PROKAR_LIPOPROTEIN"/>
    <property type="match status" value="1"/>
</dbReference>
<evidence type="ECO:0000313" key="2">
    <source>
        <dbReference type="Proteomes" id="UP000000810"/>
    </source>
</evidence>
<proteinExistence type="predicted"/>
<dbReference type="PIR" id="H75170">
    <property type="entry name" value="H75170"/>
</dbReference>
<dbReference type="PATRIC" id="fig|272844.11.peg.560"/>
<protein>
    <recommendedName>
        <fullName evidence="3">Intracellular proteinase inhibitor BsuPI domain-containing protein</fullName>
    </recommendedName>
</protein>
<dbReference type="AlphaFoldDB" id="Q9V1A2"/>
<accession>Q9V1A2</accession>
<gene>
    <name evidence="1" type="ORF">PAB2009</name>
</gene>
<evidence type="ECO:0000313" key="1">
    <source>
        <dbReference type="EMBL" id="CAB49447.1"/>
    </source>
</evidence>
<dbReference type="HOGENOM" id="CLU_1444721_0_0_2"/>
<sequence>MLLRCLLMKILKLIIVLSLIGIVLVAGCIGQREETKIPSKHGVIEMRVKISEKGENRYLVNVTIRNVGNASLRVALPIQFITLKFKLYKDSRELEYRGPVPTYLPLTESQTRVLDPGESLSRSYIVDLCWWNITKAGTYQLAVSYVTKNVASEIDFLRTEITIMQNVTAKSCH</sequence>
<dbReference type="STRING" id="272844.PAB2009"/>
<organism evidence="1 2">
    <name type="scientific">Pyrococcus abyssi (strain GE5 / Orsay)</name>
    <dbReference type="NCBI Taxonomy" id="272844"/>
    <lineage>
        <taxon>Archaea</taxon>
        <taxon>Methanobacteriati</taxon>
        <taxon>Methanobacteriota</taxon>
        <taxon>Thermococci</taxon>
        <taxon>Thermococcales</taxon>
        <taxon>Thermococcaceae</taxon>
        <taxon>Pyrococcus</taxon>
    </lineage>
</organism>
<reference evidence="1 2" key="1">
    <citation type="journal article" date="2003" name="Mol. Microbiol.">
        <title>An integrated analysis of the genome of the hyperthermophilic archaeon Pyrococcus abyssi.</title>
        <authorList>
            <person name="Cohen G."/>
            <person name="Barbe V."/>
            <person name="Flament D."/>
            <person name="Galperin M."/>
            <person name="Heilig R."/>
            <person name="Ripp R."/>
            <person name="Lecompte O."/>
            <person name="Prieur D."/>
            <person name="Poch O."/>
            <person name="Quellerou J."/>
            <person name="Thierry J.C."/>
            <person name="Van der Oost J."/>
            <person name="Weissenbach J."/>
            <person name="Zivanovic Y."/>
            <person name="Forterre P."/>
        </authorList>
    </citation>
    <scope>NUCLEOTIDE SEQUENCE [LARGE SCALE GENOMIC DNA]</scope>
    <source>
        <strain evidence="2">GE5 / Orsay</strain>
    </source>
</reference>
<dbReference type="Proteomes" id="UP000000810">
    <property type="component" value="Chromosome"/>
</dbReference>
<keyword evidence="2" id="KW-1185">Reference proteome</keyword>
<dbReference type="EMBL" id="AJ248284">
    <property type="protein sequence ID" value="CAB49447.1"/>
    <property type="molecule type" value="Genomic_DNA"/>
</dbReference>
<evidence type="ECO:0008006" key="3">
    <source>
        <dbReference type="Google" id="ProtNLM"/>
    </source>
</evidence>
<dbReference type="KEGG" id="pab:PAB2009"/>
<dbReference type="eggNOG" id="arCOG03811">
    <property type="taxonomic scope" value="Archaea"/>
</dbReference>